<keyword evidence="3" id="KW-1185">Reference proteome</keyword>
<dbReference type="GO" id="GO:0016020">
    <property type="term" value="C:membrane"/>
    <property type="evidence" value="ECO:0007669"/>
    <property type="project" value="InterPro"/>
</dbReference>
<organism evidence="2 3">
    <name type="scientific">Halonatronomonas betaini</name>
    <dbReference type="NCBI Taxonomy" id="2778430"/>
    <lineage>
        <taxon>Bacteria</taxon>
        <taxon>Bacillati</taxon>
        <taxon>Bacillota</taxon>
        <taxon>Clostridia</taxon>
        <taxon>Halanaerobiales</taxon>
        <taxon>Halarsenatibacteraceae</taxon>
        <taxon>Halonatronomonas</taxon>
    </lineage>
</organism>
<keyword evidence="1" id="KW-0472">Membrane</keyword>
<keyword evidence="1" id="KW-1133">Transmembrane helix</keyword>
<name>A0A931AUY1_9FIRM</name>
<keyword evidence="2" id="KW-0378">Hydrolase</keyword>
<dbReference type="SUPFAM" id="SSF52096">
    <property type="entry name" value="ClpP/crotonase"/>
    <property type="match status" value="1"/>
</dbReference>
<evidence type="ECO:0000256" key="1">
    <source>
        <dbReference type="SAM" id="Phobius"/>
    </source>
</evidence>
<dbReference type="Pfam" id="PF01972">
    <property type="entry name" value="SDH_protease"/>
    <property type="match status" value="1"/>
</dbReference>
<keyword evidence="2" id="KW-0645">Protease</keyword>
<comment type="caution">
    <text evidence="2">The sequence shown here is derived from an EMBL/GenBank/DDBJ whole genome shotgun (WGS) entry which is preliminary data.</text>
</comment>
<dbReference type="GO" id="GO:0008233">
    <property type="term" value="F:peptidase activity"/>
    <property type="evidence" value="ECO:0007669"/>
    <property type="project" value="UniProtKB-KW"/>
</dbReference>
<dbReference type="Proteomes" id="UP000621436">
    <property type="component" value="Unassembled WGS sequence"/>
</dbReference>
<reference evidence="2" key="1">
    <citation type="submission" date="2020-11" db="EMBL/GenBank/DDBJ databases">
        <title>Halonatronomonas betainensis gen. nov., sp. nov. a novel haloalkaliphilic representative of the family Halanaerobiacae capable of betaine degradation.</title>
        <authorList>
            <person name="Boltyanskaya Y."/>
            <person name="Kevbrin V."/>
            <person name="Detkova E."/>
            <person name="Grouzdev D.S."/>
            <person name="Koziaeva V."/>
            <person name="Zhilina T."/>
        </authorList>
    </citation>
    <scope>NUCLEOTIDE SEQUENCE</scope>
    <source>
        <strain evidence="2">Z-7014</strain>
    </source>
</reference>
<feature type="transmembrane region" description="Helical" evidence="1">
    <location>
        <begin position="6"/>
        <end position="25"/>
    </location>
</feature>
<accession>A0A931AUY1</accession>
<proteinExistence type="predicted"/>
<evidence type="ECO:0000313" key="2">
    <source>
        <dbReference type="EMBL" id="MBF8436621.1"/>
    </source>
</evidence>
<dbReference type="InterPro" id="IPR029045">
    <property type="entry name" value="ClpP/crotonase-like_dom_sf"/>
</dbReference>
<gene>
    <name evidence="2" type="ORF">I0Q91_06015</name>
</gene>
<dbReference type="RefSeq" id="WP_270453529.1">
    <property type="nucleotide sequence ID" value="NZ_JADPIE010000003.1"/>
</dbReference>
<dbReference type="EMBL" id="JADPIE010000003">
    <property type="protein sequence ID" value="MBF8436621.1"/>
    <property type="molecule type" value="Genomic_DNA"/>
</dbReference>
<dbReference type="PANTHER" id="PTHR35984:SF1">
    <property type="entry name" value="PERIPLASMIC SERINE PROTEASE"/>
    <property type="match status" value="1"/>
</dbReference>
<dbReference type="InterPro" id="IPR002825">
    <property type="entry name" value="Pept_S49_ser-pept_pro"/>
</dbReference>
<evidence type="ECO:0000313" key="3">
    <source>
        <dbReference type="Proteomes" id="UP000621436"/>
    </source>
</evidence>
<dbReference type="NCBIfam" id="NF047768">
    <property type="entry name" value="Clp_like_SDH"/>
    <property type="match status" value="1"/>
</dbReference>
<sequence>MSWGLFFLIIFILTIFIPILKNYNLNYKRTKMIKSIEKDEETRVITLIHRQEILSIIGIPFTRYINIEDSEEILRAIRSTDKDRPIDLILHTPGGLVLAAEQIAMAINRHPSRVRVLVPHYAMSGGTLIALAADEIIIDENAVLGPVDPQIAGYPAESILQVIESKEMADIDDETLIYGDVARKAIVQLENFLKTILDDKMDDDEIIRLIENLCHGKYTHDFPLDSKVLESLNIKHSIGLPDKVYTLMELYPQPGRNRPSVYYVS</sequence>
<keyword evidence="1" id="KW-0812">Transmembrane</keyword>
<protein>
    <submittedName>
        <fullName evidence="2">ATP-dependent Clp protease proteolytic subunit</fullName>
    </submittedName>
</protein>
<dbReference type="Gene3D" id="3.90.226.10">
    <property type="entry name" value="2-enoyl-CoA Hydratase, Chain A, domain 1"/>
    <property type="match status" value="1"/>
</dbReference>
<dbReference type="GO" id="GO:0006508">
    <property type="term" value="P:proteolysis"/>
    <property type="evidence" value="ECO:0007669"/>
    <property type="project" value="UniProtKB-KW"/>
</dbReference>
<dbReference type="AlphaFoldDB" id="A0A931AUY1"/>
<dbReference type="PANTHER" id="PTHR35984">
    <property type="entry name" value="PERIPLASMIC SERINE PROTEASE"/>
    <property type="match status" value="1"/>
</dbReference>